<evidence type="ECO:0000256" key="4">
    <source>
        <dbReference type="ARBA" id="ARBA00022553"/>
    </source>
</evidence>
<evidence type="ECO:0000256" key="1">
    <source>
        <dbReference type="ARBA" id="ARBA00004193"/>
    </source>
</evidence>
<feature type="propeptide" id="PRO_5044537121" description="Removed in mature form" evidence="15">
    <location>
        <begin position="523"/>
        <end position="525"/>
    </location>
</feature>
<evidence type="ECO:0000256" key="16">
    <source>
        <dbReference type="PROSITE-ProRule" id="PRU00023"/>
    </source>
</evidence>
<dbReference type="Gene3D" id="1.25.40.20">
    <property type="entry name" value="Ankyrin repeat-containing domain"/>
    <property type="match status" value="2"/>
</dbReference>
<evidence type="ECO:0000256" key="10">
    <source>
        <dbReference type="ARBA" id="ARBA00023288"/>
    </source>
</evidence>
<evidence type="ECO:0000313" key="22">
    <source>
        <dbReference type="RefSeq" id="XP_020026561.1"/>
    </source>
</evidence>
<feature type="repeat" description="ANK" evidence="16">
    <location>
        <begin position="264"/>
        <end position="296"/>
    </location>
</feature>
<accession>A0A250Y2D4</accession>
<dbReference type="KEGG" id="ccan:109691165"/>
<evidence type="ECO:0000256" key="17">
    <source>
        <dbReference type="SAM" id="Coils"/>
    </source>
</evidence>
<reference evidence="21 22" key="3">
    <citation type="submission" date="2025-04" db="UniProtKB">
        <authorList>
            <consortium name="RefSeq"/>
        </authorList>
    </citation>
    <scope>IDENTIFICATION</scope>
    <source>
        <tissue evidence="21 22">Leukocyte</tissue>
    </source>
</reference>
<evidence type="ECO:0000313" key="20">
    <source>
        <dbReference type="Ensembl" id="ENSCCNP00000011362.1"/>
    </source>
</evidence>
<evidence type="ECO:0000256" key="18">
    <source>
        <dbReference type="SAM" id="MobiDB-lite"/>
    </source>
</evidence>
<feature type="repeat" description="ANK" evidence="16">
    <location>
        <begin position="231"/>
        <end position="263"/>
    </location>
</feature>
<dbReference type="PRINTS" id="PR01415">
    <property type="entry name" value="ANKYRIN"/>
</dbReference>
<dbReference type="Ensembl" id="ENSCCNT00000014882.1">
    <property type="protein sequence ID" value="ENSCCNP00000011362.1"/>
    <property type="gene ID" value="ENSCCNG00000011787.1"/>
</dbReference>
<keyword evidence="5" id="KW-0677">Repeat</keyword>
<dbReference type="AlphaFoldDB" id="A0A250Y2D4"/>
<feature type="coiled-coil region" evidence="17">
    <location>
        <begin position="449"/>
        <end position="476"/>
    </location>
</feature>
<comment type="subunit">
    <text evidence="13">Binds PP1.</text>
</comment>
<dbReference type="OrthoDB" id="19014at2759"/>
<dbReference type="InterPro" id="IPR036770">
    <property type="entry name" value="Ankyrin_rpt-contain_sf"/>
</dbReference>
<feature type="repeat" description="ANK" evidence="16">
    <location>
        <begin position="136"/>
        <end position="168"/>
    </location>
</feature>
<dbReference type="PIRSF" id="PIRSF038159">
    <property type="entry name" value="PP1_16AB_vert"/>
    <property type="match status" value="1"/>
</dbReference>
<keyword evidence="10" id="KW-0449">Lipoprotein</keyword>
<dbReference type="InterPro" id="IPR017417">
    <property type="entry name" value="Pase-1_reg_su_16AB"/>
</dbReference>
<comment type="function">
    <text evidence="12">Inhibits protein phosphatase 1 activity toward phosphorylase, myosin light chain and myosin substrates.</text>
</comment>
<evidence type="ECO:0000256" key="2">
    <source>
        <dbReference type="ARBA" id="ARBA00022475"/>
    </source>
</evidence>
<feature type="lipid moiety-binding region" description="S-farnesyl cysteine" evidence="15">
    <location>
        <position position="522"/>
    </location>
</feature>
<comment type="subcellular location">
    <subcellularLocation>
        <location evidence="1">Cell membrane</location>
        <topology evidence="1">Lipid-anchor</topology>
    </subcellularLocation>
</comment>
<feature type="region of interest" description="Disordered" evidence="18">
    <location>
        <begin position="368"/>
        <end position="423"/>
    </location>
</feature>
<name>A0A250Y2D4_CASCN</name>
<evidence type="ECO:0000256" key="8">
    <source>
        <dbReference type="ARBA" id="ARBA00023136"/>
    </source>
</evidence>
<sequence>MAEHLELLAEMPMVGRMSTQERLRHAQKRRAQQVKMWAQAEKEAQGKKGHGEQTQKEAAVQGLRKQVLFPASIALLEAAARNDLEEVHQFLRSGVSPDLANEDGLTALHQCCIDDFREMVQQLLEAGADVNARDSECWTPLHAAATCGHLHLVELLISRGADLLAVNTDGNMPYDLCEDEQTLDCLETAMANRGITQDSIEEARAVPELRMLDDLRSLLHAGADLNDSLDHGATLLHIAAANGFSEVAALLLEHGASLSAKDRDGWEPLHAAAYWGQVQLVELLVAHGADLNGKSLMDETPLDVCGDEEVRAKLLELKHKQDALLRAQGRQRSLLRRRTSSAGSRGKVVRRVSLTQRTNLYRKEHAQEAIVWQQSPPTSPEPLEDDEDRQTDAELRLRPPEEEDPEVARPHNGQVGGPSGRHLYSKRLDRSVSYQLSPLESTTPDTLVRDKAHHTLAQLKRQRAAAKLQRTALEGLEAPEHGLPSDTETSQPDCGFRATGDPPLLKLTAPSEEAPVEKRPCCLLM</sequence>
<evidence type="ECO:0000256" key="9">
    <source>
        <dbReference type="ARBA" id="ARBA00023139"/>
    </source>
</evidence>
<keyword evidence="6 16" id="KW-0040">ANK repeat</keyword>
<keyword evidence="11" id="KW-0636">Prenylation</keyword>
<dbReference type="CTD" id="84988"/>
<protein>
    <recommendedName>
        <fullName evidence="14">Protein phosphatase 1 regulatory subunit 16A</fullName>
    </recommendedName>
</protein>
<evidence type="ECO:0000256" key="15">
    <source>
        <dbReference type="PIRSR" id="PIRSR038159-50"/>
    </source>
</evidence>
<evidence type="ECO:0000256" key="13">
    <source>
        <dbReference type="ARBA" id="ARBA00063230"/>
    </source>
</evidence>
<dbReference type="GO" id="GO:0005737">
    <property type="term" value="C:cytoplasm"/>
    <property type="evidence" value="ECO:0007669"/>
    <property type="project" value="TreeGrafter"/>
</dbReference>
<feature type="compositionally biased region" description="Basic and acidic residues" evidence="18">
    <location>
        <begin position="390"/>
        <end position="400"/>
    </location>
</feature>
<keyword evidence="4" id="KW-0597">Phosphoprotein</keyword>
<evidence type="ECO:0000313" key="19">
    <source>
        <dbReference type="EMBL" id="JAV37761.1"/>
    </source>
</evidence>
<dbReference type="PANTHER" id="PTHR24179">
    <property type="entry name" value="PROTEIN PHOSPHATASE 1 REGULATORY SUBUNIT 12"/>
    <property type="match status" value="1"/>
</dbReference>
<evidence type="ECO:0000313" key="23">
    <source>
        <dbReference type="RefSeq" id="XP_020026562.1"/>
    </source>
</evidence>
<dbReference type="FunFam" id="1.25.40.20:FF:000079">
    <property type="entry name" value="Protein phosphatase 1 regulatory subunit 16B"/>
    <property type="match status" value="1"/>
</dbReference>
<evidence type="ECO:0000256" key="11">
    <source>
        <dbReference type="ARBA" id="ARBA00023289"/>
    </source>
</evidence>
<keyword evidence="3" id="KW-0488">Methylation</keyword>
<dbReference type="SUPFAM" id="SSF48403">
    <property type="entry name" value="Ankyrin repeat"/>
    <property type="match status" value="1"/>
</dbReference>
<evidence type="ECO:0000313" key="21">
    <source>
        <dbReference type="RefSeq" id="XP_020026560.1"/>
    </source>
</evidence>
<dbReference type="PROSITE" id="PS50297">
    <property type="entry name" value="ANK_REP_REGION"/>
    <property type="match status" value="4"/>
</dbReference>
<dbReference type="GO" id="GO:0004857">
    <property type="term" value="F:enzyme inhibitor activity"/>
    <property type="evidence" value="ECO:0007669"/>
    <property type="project" value="TreeGrafter"/>
</dbReference>
<dbReference type="GO" id="GO:0005886">
    <property type="term" value="C:plasma membrane"/>
    <property type="evidence" value="ECO:0007669"/>
    <property type="project" value="UniProtKB-SubCell"/>
</dbReference>
<proteinExistence type="predicted"/>
<feature type="compositionally biased region" description="Basic and acidic residues" evidence="18">
    <location>
        <begin position="40"/>
        <end position="55"/>
    </location>
</feature>
<dbReference type="InterPro" id="IPR051226">
    <property type="entry name" value="PP1_Regulatory_Subunit"/>
</dbReference>
<dbReference type="PANTHER" id="PTHR24179:SF30">
    <property type="entry name" value="PROTEIN PHOSPHATASE 1 REGULATORY SUBUNIT 16A"/>
    <property type="match status" value="1"/>
</dbReference>
<evidence type="ECO:0000256" key="7">
    <source>
        <dbReference type="ARBA" id="ARBA00023054"/>
    </source>
</evidence>
<dbReference type="EMBL" id="GFFV01002184">
    <property type="protein sequence ID" value="JAV37761.1"/>
    <property type="molecule type" value="Transcribed_RNA"/>
</dbReference>
<dbReference type="RefSeq" id="XP_020026562.1">
    <property type="nucleotide sequence ID" value="XM_020170973.1"/>
</dbReference>
<dbReference type="GO" id="GO:0017020">
    <property type="term" value="F:myosin phosphatase regulator activity"/>
    <property type="evidence" value="ECO:0007669"/>
    <property type="project" value="TreeGrafter"/>
</dbReference>
<keyword evidence="8" id="KW-0472">Membrane</keyword>
<dbReference type="SMART" id="SM00248">
    <property type="entry name" value="ANK"/>
    <property type="match status" value="5"/>
</dbReference>
<keyword evidence="7 17" id="KW-0175">Coiled coil</keyword>
<dbReference type="RefSeq" id="XP_073925579.1">
    <property type="nucleotide sequence ID" value="XM_074069478.1"/>
</dbReference>
<evidence type="ECO:0000256" key="6">
    <source>
        <dbReference type="ARBA" id="ARBA00023043"/>
    </source>
</evidence>
<dbReference type="InterPro" id="IPR002110">
    <property type="entry name" value="Ankyrin_rpt"/>
</dbReference>
<feature type="region of interest" description="Disordered" evidence="18">
    <location>
        <begin position="476"/>
        <end position="520"/>
    </location>
</feature>
<dbReference type="RefSeq" id="XP_020026561.1">
    <property type="nucleotide sequence ID" value="XM_020170972.1"/>
</dbReference>
<keyword evidence="2" id="KW-1003">Cell membrane</keyword>
<dbReference type="PROSITE" id="PS50088">
    <property type="entry name" value="ANK_REPEAT"/>
    <property type="match status" value="4"/>
</dbReference>
<feature type="modified residue" description="Cysteine methyl ester" evidence="15">
    <location>
        <position position="522"/>
    </location>
</feature>
<keyword evidence="9" id="KW-0564">Palmitate</keyword>
<gene>
    <name evidence="19" type="primary">PPP1R16A</name>
    <name evidence="20 21 22 23" type="synonym">Ppp1r16a</name>
</gene>
<feature type="lipid moiety-binding region" description="S-farnesyl cysteine" evidence="15">
    <location>
        <position position="521"/>
    </location>
</feature>
<evidence type="ECO:0000256" key="12">
    <source>
        <dbReference type="ARBA" id="ARBA00055219"/>
    </source>
</evidence>
<dbReference type="Pfam" id="PF12796">
    <property type="entry name" value="Ank_2"/>
    <property type="match status" value="2"/>
</dbReference>
<evidence type="ECO:0000256" key="5">
    <source>
        <dbReference type="ARBA" id="ARBA00022737"/>
    </source>
</evidence>
<dbReference type="GeneID" id="109691165"/>
<dbReference type="FunFam" id="1.25.40.20:FF:000198">
    <property type="entry name" value="Myosin binding subunit, isoform P"/>
    <property type="match status" value="1"/>
</dbReference>
<reference evidence="19" key="1">
    <citation type="journal article" date="2017" name="G3 (Bethesda)">
        <title>De Novo Genome and Transcriptome Assembly of the Canadian Beaver (Castor canadensis).</title>
        <authorList>
            <person name="Lok S."/>
            <person name="Paton T.A."/>
            <person name="Wang Z."/>
            <person name="Kaur G."/>
            <person name="Walker S."/>
            <person name="Yuen R.K."/>
            <person name="Sung W.W."/>
            <person name="Whitney J."/>
            <person name="Buchanan J.A."/>
            <person name="Trost B."/>
            <person name="Singh N."/>
            <person name="Apresto B."/>
            <person name="Chen N."/>
            <person name="Coole M."/>
            <person name="Dawson T.J."/>
            <person name="Ho K.Y."/>
            <person name="Hu Z."/>
            <person name="Pullenayegum S."/>
            <person name="Samler K."/>
            <person name="Shipstone A."/>
            <person name="Tsoi F."/>
            <person name="Wang T."/>
            <person name="Pereira S.L."/>
            <person name="Rostami P."/>
            <person name="Ryan C.A."/>
            <person name="Tong A.H."/>
            <person name="Ng K."/>
            <person name="Sundaravadanam Y."/>
            <person name="Simpson J.T."/>
            <person name="Lim B.K."/>
            <person name="Engstrom M.D."/>
            <person name="Dutton C.J."/>
            <person name="Kerr K.C."/>
            <person name="Franke M."/>
            <person name="Rapley W."/>
            <person name="Wintle R.F."/>
            <person name="Scherer S.W."/>
        </authorList>
    </citation>
    <scope>NUCLEOTIDE SEQUENCE</scope>
    <source>
        <strain evidence="19">ROM106880</strain>
        <tissue evidence="19">Muscle</tissue>
    </source>
</reference>
<organism evidence="19">
    <name type="scientific">Castor canadensis</name>
    <name type="common">American beaver</name>
    <dbReference type="NCBI Taxonomy" id="51338"/>
    <lineage>
        <taxon>Eukaryota</taxon>
        <taxon>Metazoa</taxon>
        <taxon>Chordata</taxon>
        <taxon>Craniata</taxon>
        <taxon>Vertebrata</taxon>
        <taxon>Euteleostomi</taxon>
        <taxon>Mammalia</taxon>
        <taxon>Eutheria</taxon>
        <taxon>Euarchontoglires</taxon>
        <taxon>Glires</taxon>
        <taxon>Rodentia</taxon>
        <taxon>Castorimorpha</taxon>
        <taxon>Castoridae</taxon>
        <taxon>Castor</taxon>
    </lineage>
</organism>
<reference evidence="20" key="2">
    <citation type="submission" date="2023-09" db="UniProtKB">
        <authorList>
            <consortium name="Ensembl"/>
        </authorList>
    </citation>
    <scope>IDENTIFICATION</scope>
</reference>
<dbReference type="RefSeq" id="XP_020026560.1">
    <property type="nucleotide sequence ID" value="XM_020170971.1"/>
</dbReference>
<evidence type="ECO:0000256" key="14">
    <source>
        <dbReference type="ARBA" id="ARBA00072668"/>
    </source>
</evidence>
<feature type="region of interest" description="Disordered" evidence="18">
    <location>
        <begin position="36"/>
        <end position="57"/>
    </location>
</feature>
<feature type="repeat" description="ANK" evidence="16">
    <location>
        <begin position="103"/>
        <end position="135"/>
    </location>
</feature>
<evidence type="ECO:0000256" key="3">
    <source>
        <dbReference type="ARBA" id="ARBA00022481"/>
    </source>
</evidence>